<dbReference type="PANTHER" id="PTHR15407:SF28">
    <property type="entry name" value="RIBITOL-5-PHOSPHATE TRANSFERASE FKTN"/>
    <property type="match status" value="1"/>
</dbReference>
<dbReference type="GO" id="GO:0009100">
    <property type="term" value="P:glycoprotein metabolic process"/>
    <property type="evidence" value="ECO:0007669"/>
    <property type="project" value="UniProtKB-ARBA"/>
</dbReference>
<comment type="subcellular location">
    <subcellularLocation>
        <location evidence="1">Membrane</location>
        <topology evidence="1">Single-pass membrane protein</topology>
    </subcellularLocation>
</comment>
<reference evidence="7 8" key="1">
    <citation type="submission" date="2013-12" db="EMBL/GenBank/DDBJ databases">
        <title>The Genome Sequence of Candida albicans P78048.</title>
        <authorList>
            <consortium name="The Broad Institute Genome Sequencing Platform"/>
            <consortium name="The Broad Institute Genome Sequencing Center for Infectious Disease"/>
            <person name="Cuomo C."/>
            <person name="Bennett R."/>
            <person name="Hirakawa M."/>
            <person name="Noverr M."/>
            <person name="Mitchell A."/>
            <person name="Young S.K."/>
            <person name="Zeng Q."/>
            <person name="Gargeya S."/>
            <person name="Fitzgerald M."/>
            <person name="Abouelleil A."/>
            <person name="Alvarado L."/>
            <person name="Berlin A.M."/>
            <person name="Chapman S.B."/>
            <person name="Dewar J."/>
            <person name="Goldberg J."/>
            <person name="Griggs A."/>
            <person name="Gujja S."/>
            <person name="Hansen M."/>
            <person name="Howarth C."/>
            <person name="Imamovic A."/>
            <person name="Larimer J."/>
            <person name="McCowan C."/>
            <person name="Murphy C."/>
            <person name="Pearson M."/>
            <person name="Priest M."/>
            <person name="Roberts A."/>
            <person name="Saif S."/>
            <person name="Shea T."/>
            <person name="Sykes S."/>
            <person name="Wortman J."/>
            <person name="Nusbaum C."/>
            <person name="Birren B."/>
        </authorList>
    </citation>
    <scope>NUCLEOTIDE SEQUENCE [LARGE SCALE GENOMIC DNA]</scope>
    <source>
        <strain evidence="7 8">P78048</strain>
    </source>
</reference>
<dbReference type="Proteomes" id="UP000030161">
    <property type="component" value="Unassembled WGS sequence"/>
</dbReference>
<dbReference type="InterPro" id="IPR007074">
    <property type="entry name" value="LicD/FKTN/FKRP_NTP_transf"/>
</dbReference>
<feature type="domain" description="LicD/FKTN/FKRP nucleotidyltransferase" evidence="6">
    <location>
        <begin position="382"/>
        <end position="487"/>
    </location>
</feature>
<evidence type="ECO:0000256" key="5">
    <source>
        <dbReference type="SAM" id="Phobius"/>
    </source>
</evidence>
<evidence type="ECO:0000313" key="8">
    <source>
        <dbReference type="Proteomes" id="UP000030161"/>
    </source>
</evidence>
<proteinExistence type="predicted"/>
<name>A0AB34PSZ1_CANAX</name>
<protein>
    <recommendedName>
        <fullName evidence="6">LicD/FKTN/FKRP nucleotidyltransferase domain-containing protein</fullName>
    </recommendedName>
</protein>
<dbReference type="Pfam" id="PF04991">
    <property type="entry name" value="LicD"/>
    <property type="match status" value="1"/>
</dbReference>
<evidence type="ECO:0000256" key="1">
    <source>
        <dbReference type="ARBA" id="ARBA00004167"/>
    </source>
</evidence>
<dbReference type="PANTHER" id="PTHR15407">
    <property type="entry name" value="FUKUTIN-RELATED"/>
    <property type="match status" value="1"/>
</dbReference>
<accession>A0AB34PSZ1</accession>
<evidence type="ECO:0000313" key="7">
    <source>
        <dbReference type="EMBL" id="KGR09196.1"/>
    </source>
</evidence>
<keyword evidence="4 5" id="KW-0472">Membrane</keyword>
<evidence type="ECO:0000256" key="3">
    <source>
        <dbReference type="ARBA" id="ARBA00022989"/>
    </source>
</evidence>
<organism evidence="7 8">
    <name type="scientific">Candida albicans P78048</name>
    <dbReference type="NCBI Taxonomy" id="1094989"/>
    <lineage>
        <taxon>Eukaryota</taxon>
        <taxon>Fungi</taxon>
        <taxon>Dikarya</taxon>
        <taxon>Ascomycota</taxon>
        <taxon>Saccharomycotina</taxon>
        <taxon>Pichiomycetes</taxon>
        <taxon>Debaryomycetaceae</taxon>
        <taxon>Candida/Lodderomyces clade</taxon>
        <taxon>Candida</taxon>
    </lineage>
</organism>
<dbReference type="AlphaFoldDB" id="A0AB34PSZ1"/>
<evidence type="ECO:0000256" key="4">
    <source>
        <dbReference type="ARBA" id="ARBA00023136"/>
    </source>
</evidence>
<sequence>MYNKYSSIRKLRKPLILLLIFNTLYLSFYHYFGNNDSQLTLLNIPLDSTNLLAEYATTDANYTKEVDELIASIEPPIVTSEYRIPKRTNQIFQDPRLTFGLILNHVNQNPSSSIPFHWSDWVDLSLLNNQLNKPVEKRLKCLDILNHIHLQFDKDRELCRENTRYFGCADSESLSASELQEYGVDSHEQLPGFIQFEHTVFSSTEYVRNLQGKTYVLASMPIPYKVIFMNDKGEDLVFDVHKERIDKLKDNYEKSKIDPVVEFEKLTQGSNSYKPKPIIDIPLSDFEYEKEFVLESIKSLEAKPELDQHQKSYLWSMKKSIAIQESSDSETRYFNEATMTVGNGNEDSGWHYDWRFFNGKLRDGARTAIILERLLRNWFRFTEKYGVVSWIAHGPLLSWYWNGAIFPYDNDLDVQMPIKQLARLGELYNQTLVVEDLREGFGKYLIDVGTFIHNRDISNDGNHIDARFIDVDTGVYIDITGLSNVLVNRASRYDGRDIHDRRKHFYKLNDLAPVKLSMLNGVPCYITNHIVQNLKREYRSGISRKQYQDYIFSNKLNIWVHTSVLADALEKNDYINSSGNISNLQMKFLINEMTDDQIYQMLSNNNQLLLDYQLARSVRKFHAKELKYLTSFTNKGRAIDNDDITEEYKNLLGTVTLHEPFRESLFEYERVNGGLDTFYEEYNREIDSLTVS</sequence>
<evidence type="ECO:0000256" key="2">
    <source>
        <dbReference type="ARBA" id="ARBA00022692"/>
    </source>
</evidence>
<dbReference type="GO" id="GO:0016020">
    <property type="term" value="C:membrane"/>
    <property type="evidence" value="ECO:0007669"/>
    <property type="project" value="UniProtKB-SubCell"/>
</dbReference>
<gene>
    <name evidence="7" type="ORF">MG3_03954</name>
</gene>
<evidence type="ECO:0000259" key="6">
    <source>
        <dbReference type="Pfam" id="PF04991"/>
    </source>
</evidence>
<comment type="caution">
    <text evidence="7">The sequence shown here is derived from an EMBL/GenBank/DDBJ whole genome shotgun (WGS) entry which is preliminary data.</text>
</comment>
<feature type="transmembrane region" description="Helical" evidence="5">
    <location>
        <begin position="15"/>
        <end position="32"/>
    </location>
</feature>
<keyword evidence="3 5" id="KW-1133">Transmembrane helix</keyword>
<keyword evidence="2 5" id="KW-0812">Transmembrane</keyword>
<dbReference type="InterPro" id="IPR009644">
    <property type="entry name" value="FKTN/MNN4/W02B3.4-1"/>
</dbReference>
<dbReference type="EMBL" id="AJIX01000027">
    <property type="protein sequence ID" value="KGR09196.1"/>
    <property type="molecule type" value="Genomic_DNA"/>
</dbReference>